<evidence type="ECO:0008006" key="4">
    <source>
        <dbReference type="Google" id="ProtNLM"/>
    </source>
</evidence>
<reference evidence="3" key="1">
    <citation type="journal article" date="2015" name="Genome Announc.">
        <title>High-Quality Draft Genome Sequence of Desulfovibrio carbinoliphilus FW-101-2B, an Organic Acid-Oxidizing Sulfate-Reducing Bacterium Isolated from Uranium(VI)-Contaminated Groundwater.</title>
        <authorList>
            <person name="Ramsay B.D."/>
            <person name="Hwang C."/>
            <person name="Woo H.L."/>
            <person name="Carroll S.L."/>
            <person name="Lucas S."/>
            <person name="Han J."/>
            <person name="Lapidus A.L."/>
            <person name="Cheng J.F."/>
            <person name="Goodwin L.A."/>
            <person name="Pitluck S."/>
            <person name="Peters L."/>
            <person name="Chertkov O."/>
            <person name="Held B."/>
            <person name="Detter J.C."/>
            <person name="Han C.S."/>
            <person name="Tapia R."/>
            <person name="Land M.L."/>
            <person name="Hauser L.J."/>
            <person name="Kyrpides N.C."/>
            <person name="Ivanova N.N."/>
            <person name="Mikhailova N."/>
            <person name="Pagani I."/>
            <person name="Woyke T."/>
            <person name="Arkin A.P."/>
            <person name="Dehal P."/>
            <person name="Chivian D."/>
            <person name="Criddle C.S."/>
            <person name="Wu W."/>
            <person name="Chakraborty R."/>
            <person name="Hazen T.C."/>
            <person name="Fields M.W."/>
        </authorList>
    </citation>
    <scope>NUCLEOTIDE SEQUENCE [LARGE SCALE GENOMIC DNA]</scope>
    <source>
        <strain evidence="3">FW-101-2B</strain>
    </source>
</reference>
<evidence type="ECO:0000313" key="2">
    <source>
        <dbReference type="EMBL" id="EHJ48931.1"/>
    </source>
</evidence>
<keyword evidence="3" id="KW-1185">Reference proteome</keyword>
<gene>
    <name evidence="2" type="ORF">DFW101_2929</name>
</gene>
<dbReference type="AlphaFoldDB" id="G7Q5D0"/>
<accession>G7Q5D0</accession>
<dbReference type="OrthoDB" id="5453901at2"/>
<feature type="chain" id="PRO_5003503132" description="Lipoprotein" evidence="1">
    <location>
        <begin position="25"/>
        <end position="164"/>
    </location>
</feature>
<organism evidence="2 3">
    <name type="scientific">Solidesulfovibrio carbinoliphilus subsp. oakridgensis</name>
    <dbReference type="NCBI Taxonomy" id="694327"/>
    <lineage>
        <taxon>Bacteria</taxon>
        <taxon>Pseudomonadati</taxon>
        <taxon>Thermodesulfobacteriota</taxon>
        <taxon>Desulfovibrionia</taxon>
        <taxon>Desulfovibrionales</taxon>
        <taxon>Desulfovibrionaceae</taxon>
        <taxon>Solidesulfovibrio</taxon>
    </lineage>
</organism>
<dbReference type="RefSeq" id="WP_009182288.1">
    <property type="nucleotide sequence ID" value="NZ_CM001368.1"/>
</dbReference>
<proteinExistence type="predicted"/>
<dbReference type="EMBL" id="CM001368">
    <property type="protein sequence ID" value="EHJ48931.1"/>
    <property type="molecule type" value="Genomic_DNA"/>
</dbReference>
<evidence type="ECO:0000313" key="3">
    <source>
        <dbReference type="Proteomes" id="UP000004662"/>
    </source>
</evidence>
<feature type="signal peptide" evidence="1">
    <location>
        <begin position="1"/>
        <end position="24"/>
    </location>
</feature>
<keyword evidence="1" id="KW-0732">Signal</keyword>
<protein>
    <recommendedName>
        <fullName evidence="4">Lipoprotein</fullName>
    </recommendedName>
</protein>
<dbReference type="eggNOG" id="ENOG5033GTV">
    <property type="taxonomic scope" value="Bacteria"/>
</dbReference>
<evidence type="ECO:0000256" key="1">
    <source>
        <dbReference type="SAM" id="SignalP"/>
    </source>
</evidence>
<name>G7Q5D0_9BACT</name>
<sequence length="164" mass="17469">MHQSVRAALLALAVTLLALHPALAQDKAPPAPPQAASAPAAARDADKAAAKKIPVSVEHDDTDPLGARLAYRLKELLGRSSLMQPTNKDEKKLVVVVKTKEEFPGRPGLSSIYSVSWLFSSREGALRYFLASEAGIVDSTGIDQAAETILGRTDKLAGTYGYLF</sequence>
<dbReference type="HOGENOM" id="CLU_132546_0_0_7"/>
<dbReference type="Proteomes" id="UP000004662">
    <property type="component" value="Chromosome"/>
</dbReference>